<sequence>MIRALSIILCLALAPLPAAAHKVIASAFPSGDAIEGEVGFSSGDMVANLLVEVFDGAGTKLGEAMTDADGFFTYVPTEPVRHIFRADLGAGHVAEFEMAAEDVAAILGSPATGAAPAPTEPAAAAPLAGLSDADRAAIAAIMRDEMRPLRRELAAYKEHHDIQTVLGGIGYIAGLFGLGFYFAARRRLAG</sequence>
<dbReference type="AlphaFoldDB" id="A0A4R2PV87"/>
<accession>A0A4R2PV87</accession>
<organism evidence="3 4">
    <name type="scientific">Rhodovulum marinum</name>
    <dbReference type="NCBI Taxonomy" id="320662"/>
    <lineage>
        <taxon>Bacteria</taxon>
        <taxon>Pseudomonadati</taxon>
        <taxon>Pseudomonadota</taxon>
        <taxon>Alphaproteobacteria</taxon>
        <taxon>Rhodobacterales</taxon>
        <taxon>Paracoccaceae</taxon>
        <taxon>Rhodovulum</taxon>
    </lineage>
</organism>
<keyword evidence="1" id="KW-0472">Membrane</keyword>
<evidence type="ECO:0000256" key="1">
    <source>
        <dbReference type="SAM" id="Phobius"/>
    </source>
</evidence>
<keyword evidence="1" id="KW-1133">Transmembrane helix</keyword>
<feature type="chain" id="PRO_5020221410" evidence="2">
    <location>
        <begin position="21"/>
        <end position="190"/>
    </location>
</feature>
<feature type="signal peptide" evidence="2">
    <location>
        <begin position="1"/>
        <end position="20"/>
    </location>
</feature>
<comment type="caution">
    <text evidence="3">The sequence shown here is derived from an EMBL/GenBank/DDBJ whole genome shotgun (WGS) entry which is preliminary data.</text>
</comment>
<evidence type="ECO:0000313" key="4">
    <source>
        <dbReference type="Proteomes" id="UP000294835"/>
    </source>
</evidence>
<dbReference type="Proteomes" id="UP000294835">
    <property type="component" value="Unassembled WGS sequence"/>
</dbReference>
<name>A0A4R2PV87_9RHOB</name>
<dbReference type="OrthoDB" id="8447011at2"/>
<reference evidence="3 4" key="1">
    <citation type="submission" date="2019-03" db="EMBL/GenBank/DDBJ databases">
        <title>Genomic Encyclopedia of Type Strains, Phase IV (KMG-IV): sequencing the most valuable type-strain genomes for metagenomic binning, comparative biology and taxonomic classification.</title>
        <authorList>
            <person name="Goeker M."/>
        </authorList>
    </citation>
    <scope>NUCLEOTIDE SEQUENCE [LARGE SCALE GENOMIC DNA]</scope>
    <source>
        <strain evidence="3 4">DSM 18063</strain>
    </source>
</reference>
<keyword evidence="2" id="KW-0732">Signal</keyword>
<feature type="transmembrane region" description="Helical" evidence="1">
    <location>
        <begin position="165"/>
        <end position="184"/>
    </location>
</feature>
<evidence type="ECO:0000313" key="3">
    <source>
        <dbReference type="EMBL" id="TCP38095.1"/>
    </source>
</evidence>
<dbReference type="RefSeq" id="WP_132466198.1">
    <property type="nucleotide sequence ID" value="NZ_SLXP01000021.1"/>
</dbReference>
<evidence type="ECO:0000256" key="2">
    <source>
        <dbReference type="SAM" id="SignalP"/>
    </source>
</evidence>
<keyword evidence="4" id="KW-1185">Reference proteome</keyword>
<gene>
    <name evidence="3" type="ORF">EV662_12118</name>
</gene>
<protein>
    <submittedName>
        <fullName evidence="3">Nickel transport protein</fullName>
    </submittedName>
</protein>
<dbReference type="EMBL" id="SLXP01000021">
    <property type="protein sequence ID" value="TCP38095.1"/>
    <property type="molecule type" value="Genomic_DNA"/>
</dbReference>
<proteinExistence type="predicted"/>
<keyword evidence="1" id="KW-0812">Transmembrane</keyword>